<feature type="domain" description="CCHC-type" evidence="3">
    <location>
        <begin position="82"/>
        <end position="95"/>
    </location>
</feature>
<evidence type="ECO:0000256" key="2">
    <source>
        <dbReference type="SAM" id="MobiDB-lite"/>
    </source>
</evidence>
<keyword evidence="4" id="KW-1185">Reference proteome</keyword>
<feature type="compositionally biased region" description="Polar residues" evidence="2">
    <location>
        <begin position="269"/>
        <end position="288"/>
    </location>
</feature>
<feature type="compositionally biased region" description="Polar residues" evidence="2">
    <location>
        <begin position="434"/>
        <end position="463"/>
    </location>
</feature>
<feature type="region of interest" description="Disordered" evidence="2">
    <location>
        <begin position="245"/>
        <end position="348"/>
    </location>
</feature>
<keyword evidence="1" id="KW-0479">Metal-binding</keyword>
<dbReference type="InterPro" id="IPR040256">
    <property type="entry name" value="At4g02000-like"/>
</dbReference>
<name>A0ABM3R430_SPIOL</name>
<feature type="compositionally biased region" description="Polar residues" evidence="2">
    <location>
        <begin position="118"/>
        <end position="130"/>
    </location>
</feature>
<dbReference type="PANTHER" id="PTHR31286">
    <property type="entry name" value="GLYCINE-RICH CELL WALL STRUCTURAL PROTEIN 1.8-LIKE"/>
    <property type="match status" value="1"/>
</dbReference>
<evidence type="ECO:0000313" key="5">
    <source>
        <dbReference type="RefSeq" id="XP_056690355.1"/>
    </source>
</evidence>
<feature type="region of interest" description="Disordered" evidence="2">
    <location>
        <begin position="432"/>
        <end position="494"/>
    </location>
</feature>
<feature type="region of interest" description="Disordered" evidence="2">
    <location>
        <begin position="164"/>
        <end position="183"/>
    </location>
</feature>
<protein>
    <recommendedName>
        <fullName evidence="3">CCHC-type domain-containing protein</fullName>
    </recommendedName>
</protein>
<evidence type="ECO:0000256" key="1">
    <source>
        <dbReference type="PROSITE-ProRule" id="PRU00047"/>
    </source>
</evidence>
<dbReference type="GeneID" id="130465567"/>
<feature type="compositionally biased region" description="Polar residues" evidence="2">
    <location>
        <begin position="245"/>
        <end position="255"/>
    </location>
</feature>
<gene>
    <name evidence="5" type="primary">LOC130465567</name>
</gene>
<accession>A0ABM3R430</accession>
<organism evidence="4 5">
    <name type="scientific">Spinacia oleracea</name>
    <name type="common">Spinach</name>
    <dbReference type="NCBI Taxonomy" id="3562"/>
    <lineage>
        <taxon>Eukaryota</taxon>
        <taxon>Viridiplantae</taxon>
        <taxon>Streptophyta</taxon>
        <taxon>Embryophyta</taxon>
        <taxon>Tracheophyta</taxon>
        <taxon>Spermatophyta</taxon>
        <taxon>Magnoliopsida</taxon>
        <taxon>eudicotyledons</taxon>
        <taxon>Gunneridae</taxon>
        <taxon>Pentapetalae</taxon>
        <taxon>Caryophyllales</taxon>
        <taxon>Chenopodiaceae</taxon>
        <taxon>Chenopodioideae</taxon>
        <taxon>Anserineae</taxon>
        <taxon>Spinacia</taxon>
    </lineage>
</organism>
<feature type="compositionally biased region" description="Basic and acidic residues" evidence="2">
    <location>
        <begin position="324"/>
        <end position="343"/>
    </location>
</feature>
<dbReference type="RefSeq" id="XP_056690355.1">
    <property type="nucleotide sequence ID" value="XM_056834377.1"/>
</dbReference>
<reference evidence="4" key="1">
    <citation type="journal article" date="2021" name="Nat. Commun.">
        <title>Genomic analyses provide insights into spinach domestication and the genetic basis of agronomic traits.</title>
        <authorList>
            <person name="Cai X."/>
            <person name="Sun X."/>
            <person name="Xu C."/>
            <person name="Sun H."/>
            <person name="Wang X."/>
            <person name="Ge C."/>
            <person name="Zhang Z."/>
            <person name="Wang Q."/>
            <person name="Fei Z."/>
            <person name="Jiao C."/>
            <person name="Wang Q."/>
        </authorList>
    </citation>
    <scope>NUCLEOTIDE SEQUENCE [LARGE SCALE GENOMIC DNA]</scope>
    <source>
        <strain evidence="4">cv. Varoflay</strain>
    </source>
</reference>
<dbReference type="PROSITE" id="PS50158">
    <property type="entry name" value="ZF_CCHC"/>
    <property type="match status" value="1"/>
</dbReference>
<proteinExistence type="predicted"/>
<evidence type="ECO:0000313" key="4">
    <source>
        <dbReference type="Proteomes" id="UP000813463"/>
    </source>
</evidence>
<evidence type="ECO:0000259" key="3">
    <source>
        <dbReference type="PROSITE" id="PS50158"/>
    </source>
</evidence>
<keyword evidence="1" id="KW-0863">Zinc-finger</keyword>
<reference evidence="5" key="2">
    <citation type="submission" date="2025-08" db="UniProtKB">
        <authorList>
            <consortium name="RefSeq"/>
        </authorList>
    </citation>
    <scope>IDENTIFICATION</scope>
    <source>
        <tissue evidence="5">Leaf</tissue>
    </source>
</reference>
<feature type="region of interest" description="Disordered" evidence="2">
    <location>
        <begin position="362"/>
        <end position="420"/>
    </location>
</feature>
<dbReference type="Proteomes" id="UP000813463">
    <property type="component" value="Chromosome 1"/>
</dbReference>
<sequence length="539" mass="59136">MKKLYLVGNPIRVDYATDKEVLSCIAKLVGNPIRVDYATDKLTRARYARVCIEVHLDKPLITKVWVGGNWQMIVYKNIDTLCFECGIIGHIKQNCLNNKHLHGVQHNHDTNNNNSENITPTQQSPNMETTPSYRINNERTLEHTEEHSYGPWTLVTNRRTTKQRSDNYNGKLMGVASNNSRINDYGKKTNSTANKSKPNTILTHKTDKNLSSSPIAQSKFPLLSTNNNFAALNTEANLLSTLTRNENEENSSSQHVVRGSKQLDAPTLVSPTLDLSPSFSKKSLSIQKASEKHPHSSSSPVVGSITEITDQGKQNTSDNYLSKETSRNQETERLLQDSSEHSGDITGGSVGIELIQNSESVPNFSDIDMHDKEDSTGNAGGTLKRPKNSQLSQLQRPTLHRSKCDQESELGEGPKLADCGGAKAELGQQELGIWTTNSSTGDKSTTPISSSKRSPNRSFAVRNSRTRYGSHRTPYSHVHHQGGSGGGPNSGEILESCAKSETDLHLSHADQSGGHSIDMQTPILEGLGELLGPLPSRPN</sequence>
<dbReference type="PANTHER" id="PTHR31286:SF99">
    <property type="entry name" value="DUF4283 DOMAIN-CONTAINING PROTEIN"/>
    <property type="match status" value="1"/>
</dbReference>
<feature type="compositionally biased region" description="Polar residues" evidence="2">
    <location>
        <begin position="306"/>
        <end position="323"/>
    </location>
</feature>
<dbReference type="InterPro" id="IPR001878">
    <property type="entry name" value="Znf_CCHC"/>
</dbReference>
<keyword evidence="1" id="KW-0862">Zinc</keyword>
<feature type="region of interest" description="Disordered" evidence="2">
    <location>
        <begin position="106"/>
        <end position="130"/>
    </location>
</feature>